<protein>
    <submittedName>
        <fullName evidence="7">DNA-binding transcriptional activator of the SARP family</fullName>
    </submittedName>
</protein>
<dbReference type="GO" id="GO:0006355">
    <property type="term" value="P:regulation of DNA-templated transcription"/>
    <property type="evidence" value="ECO:0007669"/>
    <property type="project" value="InterPro"/>
</dbReference>
<accession>A0A239CVD7</accession>
<comment type="similarity">
    <text evidence="1">Belongs to the AfsR/DnrI/RedD regulatory family.</text>
</comment>
<dbReference type="InterPro" id="IPR011990">
    <property type="entry name" value="TPR-like_helical_dom_sf"/>
</dbReference>
<keyword evidence="8" id="KW-1185">Reference proteome</keyword>
<dbReference type="InterPro" id="IPR016032">
    <property type="entry name" value="Sig_transdc_resp-reg_C-effctor"/>
</dbReference>
<keyword evidence="2" id="KW-0805">Transcription regulation</keyword>
<dbReference type="GO" id="GO:0003677">
    <property type="term" value="F:DNA binding"/>
    <property type="evidence" value="ECO:0007669"/>
    <property type="project" value="UniProtKB-UniRule"/>
</dbReference>
<dbReference type="EMBL" id="FZOD01000006">
    <property type="protein sequence ID" value="SNS24196.1"/>
    <property type="molecule type" value="Genomic_DNA"/>
</dbReference>
<evidence type="ECO:0000256" key="1">
    <source>
        <dbReference type="ARBA" id="ARBA00005820"/>
    </source>
</evidence>
<dbReference type="Proteomes" id="UP000198282">
    <property type="component" value="Unassembled WGS sequence"/>
</dbReference>
<dbReference type="InterPro" id="IPR001867">
    <property type="entry name" value="OmpR/PhoB-type_DNA-bd"/>
</dbReference>
<proteinExistence type="inferred from homology"/>
<dbReference type="Gene3D" id="1.10.10.10">
    <property type="entry name" value="Winged helix-like DNA-binding domain superfamily/Winged helix DNA-binding domain"/>
    <property type="match status" value="1"/>
</dbReference>
<gene>
    <name evidence="7" type="ORF">SAMN05216276_1006113</name>
</gene>
<dbReference type="AlphaFoldDB" id="A0A239CVD7"/>
<organism evidence="7 8">
    <name type="scientific">Streptosporangium subroseum</name>
    <dbReference type="NCBI Taxonomy" id="106412"/>
    <lineage>
        <taxon>Bacteria</taxon>
        <taxon>Bacillati</taxon>
        <taxon>Actinomycetota</taxon>
        <taxon>Actinomycetes</taxon>
        <taxon>Streptosporangiales</taxon>
        <taxon>Streptosporangiaceae</taxon>
        <taxon>Streptosporangium</taxon>
    </lineage>
</organism>
<dbReference type="InterPro" id="IPR036388">
    <property type="entry name" value="WH-like_DNA-bd_sf"/>
</dbReference>
<dbReference type="PROSITE" id="PS51755">
    <property type="entry name" value="OMPR_PHOB"/>
    <property type="match status" value="1"/>
</dbReference>
<dbReference type="Pfam" id="PF00486">
    <property type="entry name" value="Trans_reg_C"/>
    <property type="match status" value="1"/>
</dbReference>
<evidence type="ECO:0000256" key="3">
    <source>
        <dbReference type="ARBA" id="ARBA00023125"/>
    </source>
</evidence>
<feature type="domain" description="OmpR/PhoB-type" evidence="6">
    <location>
        <begin position="1"/>
        <end position="93"/>
    </location>
</feature>
<dbReference type="SUPFAM" id="SSF48452">
    <property type="entry name" value="TPR-like"/>
    <property type="match status" value="1"/>
</dbReference>
<dbReference type="SMART" id="SM01043">
    <property type="entry name" value="BTAD"/>
    <property type="match status" value="1"/>
</dbReference>
<keyword evidence="3 5" id="KW-0238">DNA-binding</keyword>
<dbReference type="OrthoDB" id="4054020at2"/>
<name>A0A239CVD7_9ACTN</name>
<dbReference type="GO" id="GO:0000160">
    <property type="term" value="P:phosphorelay signal transduction system"/>
    <property type="evidence" value="ECO:0007669"/>
    <property type="project" value="InterPro"/>
</dbReference>
<dbReference type="Gene3D" id="1.25.40.10">
    <property type="entry name" value="Tetratricopeptide repeat domain"/>
    <property type="match status" value="1"/>
</dbReference>
<dbReference type="SMART" id="SM00862">
    <property type="entry name" value="Trans_reg_C"/>
    <property type="match status" value="1"/>
</dbReference>
<dbReference type="PANTHER" id="PTHR35807">
    <property type="entry name" value="TRANSCRIPTIONAL REGULATOR REDD-RELATED"/>
    <property type="match status" value="1"/>
</dbReference>
<dbReference type="CDD" id="cd15831">
    <property type="entry name" value="BTAD"/>
    <property type="match status" value="1"/>
</dbReference>
<evidence type="ECO:0000256" key="5">
    <source>
        <dbReference type="PROSITE-ProRule" id="PRU01091"/>
    </source>
</evidence>
<evidence type="ECO:0000256" key="4">
    <source>
        <dbReference type="ARBA" id="ARBA00023163"/>
    </source>
</evidence>
<dbReference type="PANTHER" id="PTHR35807:SF1">
    <property type="entry name" value="TRANSCRIPTIONAL REGULATOR REDD"/>
    <property type="match status" value="1"/>
</dbReference>
<dbReference type="InterPro" id="IPR005158">
    <property type="entry name" value="BTAD"/>
</dbReference>
<evidence type="ECO:0000259" key="6">
    <source>
        <dbReference type="PROSITE" id="PS51755"/>
    </source>
</evidence>
<dbReference type="InterPro" id="IPR051677">
    <property type="entry name" value="AfsR-DnrI-RedD_regulator"/>
</dbReference>
<dbReference type="Pfam" id="PF03704">
    <property type="entry name" value="BTAD"/>
    <property type="match status" value="1"/>
</dbReference>
<dbReference type="SUPFAM" id="SSF46894">
    <property type="entry name" value="C-terminal effector domain of the bipartite response regulators"/>
    <property type="match status" value="1"/>
</dbReference>
<dbReference type="RefSeq" id="WP_089206647.1">
    <property type="nucleotide sequence ID" value="NZ_FZOD01000006.1"/>
</dbReference>
<evidence type="ECO:0000256" key="2">
    <source>
        <dbReference type="ARBA" id="ARBA00023015"/>
    </source>
</evidence>
<sequence>MRYELLGPLRLVDEETHTVNAPKVETLLAALLIRANQPVSTDELIDELWGSEPPRRARAALHVYISHLRKNFVQPAVDGATIRTHAQGYLLEVEKSSVDVFLLRTLHAEGRAAPETDPERALGVFAAAAGLFRGPVLTGINNGLIVGAFARWAEEVRLECLEAVARCSLRLGRHRELIGELSAWVEEYPLNENLREHLMLALYRSGRRAEALEVFQSARQALREELGLDPRRTMRRLQFAILEADTDYAIAG</sequence>
<evidence type="ECO:0000313" key="7">
    <source>
        <dbReference type="EMBL" id="SNS24196.1"/>
    </source>
</evidence>
<evidence type="ECO:0000313" key="8">
    <source>
        <dbReference type="Proteomes" id="UP000198282"/>
    </source>
</evidence>
<reference evidence="7 8" key="1">
    <citation type="submission" date="2017-06" db="EMBL/GenBank/DDBJ databases">
        <authorList>
            <person name="Kim H.J."/>
            <person name="Triplett B.A."/>
        </authorList>
    </citation>
    <scope>NUCLEOTIDE SEQUENCE [LARGE SCALE GENOMIC DNA]</scope>
    <source>
        <strain evidence="7 8">CGMCC 4.2132</strain>
    </source>
</reference>
<feature type="DNA-binding region" description="OmpR/PhoB-type" evidence="5">
    <location>
        <begin position="1"/>
        <end position="93"/>
    </location>
</feature>
<keyword evidence="4" id="KW-0804">Transcription</keyword>